<dbReference type="Proteomes" id="UP001054945">
    <property type="component" value="Unassembled WGS sequence"/>
</dbReference>
<dbReference type="AlphaFoldDB" id="A0AAV4Y2U9"/>
<comment type="caution">
    <text evidence="1">The sequence shown here is derived from an EMBL/GenBank/DDBJ whole genome shotgun (WGS) entry which is preliminary data.</text>
</comment>
<reference evidence="1 2" key="1">
    <citation type="submission" date="2021-06" db="EMBL/GenBank/DDBJ databases">
        <title>Caerostris extrusa draft genome.</title>
        <authorList>
            <person name="Kono N."/>
            <person name="Arakawa K."/>
        </authorList>
    </citation>
    <scope>NUCLEOTIDE SEQUENCE [LARGE SCALE GENOMIC DNA]</scope>
</reference>
<dbReference type="EMBL" id="BPLR01018589">
    <property type="protein sequence ID" value="GIZ00854.1"/>
    <property type="molecule type" value="Genomic_DNA"/>
</dbReference>
<accession>A0AAV4Y2U9</accession>
<proteinExistence type="predicted"/>
<evidence type="ECO:0000313" key="1">
    <source>
        <dbReference type="EMBL" id="GIZ00854.1"/>
    </source>
</evidence>
<evidence type="ECO:0000313" key="2">
    <source>
        <dbReference type="Proteomes" id="UP001054945"/>
    </source>
</evidence>
<organism evidence="1 2">
    <name type="scientific">Caerostris extrusa</name>
    <name type="common">Bark spider</name>
    <name type="synonym">Caerostris bankana</name>
    <dbReference type="NCBI Taxonomy" id="172846"/>
    <lineage>
        <taxon>Eukaryota</taxon>
        <taxon>Metazoa</taxon>
        <taxon>Ecdysozoa</taxon>
        <taxon>Arthropoda</taxon>
        <taxon>Chelicerata</taxon>
        <taxon>Arachnida</taxon>
        <taxon>Araneae</taxon>
        <taxon>Araneomorphae</taxon>
        <taxon>Entelegynae</taxon>
        <taxon>Araneoidea</taxon>
        <taxon>Araneidae</taxon>
        <taxon>Caerostris</taxon>
    </lineage>
</organism>
<name>A0AAV4Y2U9_CAEEX</name>
<keyword evidence="2" id="KW-1185">Reference proteome</keyword>
<protein>
    <submittedName>
        <fullName evidence="1">Uncharacterized protein</fullName>
    </submittedName>
</protein>
<gene>
    <name evidence="1" type="ORF">CEXT_350431</name>
</gene>
<sequence length="104" mass="12485">MFYYGWCKRSHRPFLVKCLTNTKCLIGHQFTLCFADVSRTTILHRNYRTTILNRNHRTTILNRMVGRKWAVKIHSSRRSGFSDKNDLLLDGHLLLRFILQFRMQ</sequence>